<reference evidence="4" key="1">
    <citation type="journal article" date="2015" name="Genome Announc.">
        <title>Complete Genome Sequence of Herbaspirillum hiltneri N3 (DSM 17495), Isolated from Surface-Sterilized Wheat Roots.</title>
        <authorList>
            <person name="Guizelini D."/>
            <person name="Saizaki P.M."/>
            <person name="Coimbra N.A."/>
            <person name="Weiss V.A."/>
            <person name="Faoro H."/>
            <person name="Sfeir M.Z."/>
            <person name="Baura V.A."/>
            <person name="Monteiro R.A."/>
            <person name="Chubatsu L.S."/>
            <person name="Souza E.M."/>
            <person name="Cruz L.M."/>
            <person name="Pedrosa F.O."/>
            <person name="Raittz R.T."/>
            <person name="Marchaukoski J.N."/>
            <person name="Steffens M.B."/>
        </authorList>
    </citation>
    <scope>NUCLEOTIDE SEQUENCE [LARGE SCALE GENOMIC DNA]</scope>
    <source>
        <strain evidence="4">N3</strain>
    </source>
</reference>
<feature type="chain" id="PRO_5047434975" evidence="1">
    <location>
        <begin position="28"/>
        <end position="117"/>
    </location>
</feature>
<dbReference type="PANTHER" id="PTHR34606:SF16">
    <property type="entry name" value="BON DOMAIN-CONTAINING PROTEIN"/>
    <property type="match status" value="1"/>
</dbReference>
<protein>
    <submittedName>
        <fullName evidence="3">Hydrogenase</fullName>
    </submittedName>
</protein>
<evidence type="ECO:0000259" key="2">
    <source>
        <dbReference type="PROSITE" id="PS50914"/>
    </source>
</evidence>
<dbReference type="InterPro" id="IPR007055">
    <property type="entry name" value="BON_dom"/>
</dbReference>
<dbReference type="PROSITE" id="PS50914">
    <property type="entry name" value="BON"/>
    <property type="match status" value="1"/>
</dbReference>
<sequence>MQKTKAISTLVAAAFLTAATAAPAVYAADTSTGSSSASTTQKAGAYVDDSVITAKVKAAFVEDSQVSALKIKVTTKKGIVTLAGAVPNADAGQHVLQLAAAIDGVKDVKSELTIKSS</sequence>
<dbReference type="Pfam" id="PF04972">
    <property type="entry name" value="BON"/>
    <property type="match status" value="1"/>
</dbReference>
<dbReference type="Gene3D" id="3.30.1340.30">
    <property type="match status" value="1"/>
</dbReference>
<feature type="domain" description="BON" evidence="2">
    <location>
        <begin position="48"/>
        <end position="116"/>
    </location>
</feature>
<accession>A0ABM5V4Z9</accession>
<name>A0ABM5V4Z9_9BURK</name>
<keyword evidence="4" id="KW-1185">Reference proteome</keyword>
<dbReference type="InterPro" id="IPR014004">
    <property type="entry name" value="Transpt-assoc_nodulatn_dom_bac"/>
</dbReference>
<dbReference type="EMBL" id="CP011409">
    <property type="protein sequence ID" value="AKZ64551.1"/>
    <property type="molecule type" value="Genomic_DNA"/>
</dbReference>
<feature type="signal peptide" evidence="1">
    <location>
        <begin position="1"/>
        <end position="27"/>
    </location>
</feature>
<dbReference type="InterPro" id="IPR051686">
    <property type="entry name" value="Lipoprotein_DolP"/>
</dbReference>
<dbReference type="SMART" id="SM00749">
    <property type="entry name" value="BON"/>
    <property type="match status" value="1"/>
</dbReference>
<gene>
    <name evidence="3" type="ORF">F506_19540</name>
</gene>
<dbReference type="Proteomes" id="UP000063429">
    <property type="component" value="Chromosome"/>
</dbReference>
<dbReference type="PANTHER" id="PTHR34606">
    <property type="entry name" value="BON DOMAIN-CONTAINING PROTEIN"/>
    <property type="match status" value="1"/>
</dbReference>
<dbReference type="RefSeq" id="WP_053200176.1">
    <property type="nucleotide sequence ID" value="NZ_CP011409.1"/>
</dbReference>
<organism evidence="3 4">
    <name type="scientific">Herbaspirillum hiltneri N3</name>
    <dbReference type="NCBI Taxonomy" id="1262470"/>
    <lineage>
        <taxon>Bacteria</taxon>
        <taxon>Pseudomonadati</taxon>
        <taxon>Pseudomonadota</taxon>
        <taxon>Betaproteobacteria</taxon>
        <taxon>Burkholderiales</taxon>
        <taxon>Oxalobacteraceae</taxon>
        <taxon>Herbaspirillum</taxon>
    </lineage>
</organism>
<evidence type="ECO:0000313" key="3">
    <source>
        <dbReference type="EMBL" id="AKZ64551.1"/>
    </source>
</evidence>
<keyword evidence="1" id="KW-0732">Signal</keyword>
<proteinExistence type="predicted"/>
<evidence type="ECO:0000256" key="1">
    <source>
        <dbReference type="SAM" id="SignalP"/>
    </source>
</evidence>
<evidence type="ECO:0000313" key="4">
    <source>
        <dbReference type="Proteomes" id="UP000063429"/>
    </source>
</evidence>